<evidence type="ECO:0000259" key="3">
    <source>
        <dbReference type="PROSITE" id="PS50112"/>
    </source>
</evidence>
<dbReference type="InterPro" id="IPR001633">
    <property type="entry name" value="EAL_dom"/>
</dbReference>
<dbReference type="InterPro" id="IPR029016">
    <property type="entry name" value="GAF-like_dom_sf"/>
</dbReference>
<dbReference type="InterPro" id="IPR029787">
    <property type="entry name" value="Nucleotide_cyclase"/>
</dbReference>
<dbReference type="NCBIfam" id="TIGR00254">
    <property type="entry name" value="GGDEF"/>
    <property type="match status" value="1"/>
</dbReference>
<dbReference type="PROSITE" id="PS50113">
    <property type="entry name" value="PAC"/>
    <property type="match status" value="1"/>
</dbReference>
<dbReference type="PIRSF" id="PIRSF005925">
    <property type="entry name" value="Dos"/>
    <property type="match status" value="1"/>
</dbReference>
<feature type="domain" description="PAS" evidence="3">
    <location>
        <begin position="180"/>
        <end position="253"/>
    </location>
</feature>
<feature type="domain" description="GGDEF" evidence="6">
    <location>
        <begin position="340"/>
        <end position="473"/>
    </location>
</feature>
<dbReference type="EMBL" id="JACHZF010000046">
    <property type="protein sequence ID" value="MBB3332679.1"/>
    <property type="molecule type" value="Genomic_DNA"/>
</dbReference>
<dbReference type="PROSITE" id="PS50112">
    <property type="entry name" value="PAS"/>
    <property type="match status" value="1"/>
</dbReference>
<evidence type="ECO:0000256" key="1">
    <source>
        <dbReference type="ARBA" id="ARBA00012282"/>
    </source>
</evidence>
<dbReference type="SMART" id="SM00091">
    <property type="entry name" value="PAS"/>
    <property type="match status" value="1"/>
</dbReference>
<dbReference type="CDD" id="cd01948">
    <property type="entry name" value="EAL"/>
    <property type="match status" value="1"/>
</dbReference>
<dbReference type="SUPFAM" id="SSF141868">
    <property type="entry name" value="EAL domain-like"/>
    <property type="match status" value="1"/>
</dbReference>
<dbReference type="InterPro" id="IPR035919">
    <property type="entry name" value="EAL_sf"/>
</dbReference>
<dbReference type="GO" id="GO:0071111">
    <property type="term" value="F:cyclic-guanylate-specific phosphodiesterase activity"/>
    <property type="evidence" value="ECO:0007669"/>
    <property type="project" value="UniProtKB-EC"/>
</dbReference>
<evidence type="ECO:0000259" key="6">
    <source>
        <dbReference type="PROSITE" id="PS50887"/>
    </source>
</evidence>
<dbReference type="PROSITE" id="PS50887">
    <property type="entry name" value="GGDEF"/>
    <property type="match status" value="1"/>
</dbReference>
<dbReference type="RefSeq" id="WP_183334415.1">
    <property type="nucleotide sequence ID" value="NZ_JACHZF010000046.1"/>
</dbReference>
<name>A0A7W5K6A3_9GAMM</name>
<dbReference type="InterPro" id="IPR000700">
    <property type="entry name" value="PAS-assoc_C"/>
</dbReference>
<dbReference type="InterPro" id="IPR000160">
    <property type="entry name" value="GGDEF_dom"/>
</dbReference>
<dbReference type="Gene3D" id="3.20.20.450">
    <property type="entry name" value="EAL domain"/>
    <property type="match status" value="1"/>
</dbReference>
<dbReference type="PANTHER" id="PTHR44757">
    <property type="entry name" value="DIGUANYLATE CYCLASE DGCP"/>
    <property type="match status" value="1"/>
</dbReference>
<accession>A0A7W5K6A3</accession>
<dbReference type="InterPro" id="IPR012226">
    <property type="entry name" value="Diguanyl_cyclase/Pdiesterase"/>
</dbReference>
<evidence type="ECO:0000313" key="8">
    <source>
        <dbReference type="Proteomes" id="UP000553442"/>
    </source>
</evidence>
<dbReference type="PANTHER" id="PTHR44757:SF2">
    <property type="entry name" value="BIOFILM ARCHITECTURE MAINTENANCE PROTEIN MBAA"/>
    <property type="match status" value="1"/>
</dbReference>
<dbReference type="Pfam" id="PF13185">
    <property type="entry name" value="GAF_2"/>
    <property type="match status" value="1"/>
</dbReference>
<dbReference type="SUPFAM" id="SSF55073">
    <property type="entry name" value="Nucleotide cyclase"/>
    <property type="match status" value="1"/>
</dbReference>
<protein>
    <recommendedName>
        <fullName evidence="1">cyclic-guanylate-specific phosphodiesterase</fullName>
        <ecNumber evidence="1">3.1.4.52</ecNumber>
    </recommendedName>
</protein>
<feature type="domain" description="PAC" evidence="4">
    <location>
        <begin position="254"/>
        <end position="308"/>
    </location>
</feature>
<dbReference type="CDD" id="cd00130">
    <property type="entry name" value="PAS"/>
    <property type="match status" value="1"/>
</dbReference>
<evidence type="ECO:0000313" key="7">
    <source>
        <dbReference type="EMBL" id="MBB3332679.1"/>
    </source>
</evidence>
<dbReference type="CDD" id="cd01949">
    <property type="entry name" value="GGDEF"/>
    <property type="match status" value="1"/>
</dbReference>
<dbReference type="NCBIfam" id="TIGR00229">
    <property type="entry name" value="sensory_box"/>
    <property type="match status" value="1"/>
</dbReference>
<dbReference type="InterPro" id="IPR035965">
    <property type="entry name" value="PAS-like_dom_sf"/>
</dbReference>
<evidence type="ECO:0000259" key="4">
    <source>
        <dbReference type="PROSITE" id="PS50113"/>
    </source>
</evidence>
<dbReference type="Gene3D" id="3.30.70.270">
    <property type="match status" value="1"/>
</dbReference>
<dbReference type="PROSITE" id="PS50883">
    <property type="entry name" value="EAL"/>
    <property type="match status" value="1"/>
</dbReference>
<dbReference type="SMART" id="SM00267">
    <property type="entry name" value="GGDEF"/>
    <property type="match status" value="1"/>
</dbReference>
<dbReference type="SMART" id="SM00052">
    <property type="entry name" value="EAL"/>
    <property type="match status" value="1"/>
</dbReference>
<dbReference type="Pfam" id="PF00990">
    <property type="entry name" value="GGDEF"/>
    <property type="match status" value="1"/>
</dbReference>
<dbReference type="Gene3D" id="3.30.450.20">
    <property type="entry name" value="PAS domain"/>
    <property type="match status" value="1"/>
</dbReference>
<evidence type="ECO:0000256" key="2">
    <source>
        <dbReference type="ARBA" id="ARBA00022636"/>
    </source>
</evidence>
<gene>
    <name evidence="7" type="ORF">BDK63_003579</name>
</gene>
<proteinExistence type="predicted"/>
<dbReference type="InterPro" id="IPR052155">
    <property type="entry name" value="Biofilm_reg_signaling"/>
</dbReference>
<organism evidence="7 8">
    <name type="scientific">Halomonas campaniensis</name>
    <dbReference type="NCBI Taxonomy" id="213554"/>
    <lineage>
        <taxon>Bacteria</taxon>
        <taxon>Pseudomonadati</taxon>
        <taxon>Pseudomonadota</taxon>
        <taxon>Gammaproteobacteria</taxon>
        <taxon>Oceanospirillales</taxon>
        <taxon>Halomonadaceae</taxon>
        <taxon>Halomonas</taxon>
    </lineage>
</organism>
<reference evidence="7 8" key="1">
    <citation type="submission" date="2020-08" db="EMBL/GenBank/DDBJ databases">
        <title>Genomic Encyclopedia of Archaeal and Bacterial Type Strains, Phase II (KMG-II): from individual species to whole genera.</title>
        <authorList>
            <person name="Goeker M."/>
        </authorList>
    </citation>
    <scope>NUCLEOTIDE SEQUENCE [LARGE SCALE GENOMIC DNA]</scope>
    <source>
        <strain evidence="7 8">5AG</strain>
    </source>
</reference>
<dbReference type="SUPFAM" id="SSF55785">
    <property type="entry name" value="PYP-like sensor domain (PAS domain)"/>
    <property type="match status" value="1"/>
</dbReference>
<dbReference type="SMART" id="SM00086">
    <property type="entry name" value="PAC"/>
    <property type="match status" value="1"/>
</dbReference>
<dbReference type="InterPro" id="IPR001610">
    <property type="entry name" value="PAC"/>
</dbReference>
<dbReference type="Pfam" id="PF00563">
    <property type="entry name" value="EAL"/>
    <property type="match status" value="1"/>
</dbReference>
<dbReference type="SUPFAM" id="SSF55781">
    <property type="entry name" value="GAF domain-like"/>
    <property type="match status" value="1"/>
</dbReference>
<keyword evidence="2" id="KW-0973">c-di-GMP</keyword>
<dbReference type="EC" id="3.1.4.52" evidence="1"/>
<sequence>MIDELSSMEAQQEVHELIAQQVPLGETLDAIARWIGIILPEAVVAFMRYDPRHCTLSLTPSRRFSLRYTQRLQDIPVGPGVASFGTAAFLRQPVFTEDIETDPRWEAFRDAARAEGLRACWSSPVLTTRGELLGTFGTYFRYPIAPGEPSRRKLRQAAALVALAILRDRDISERKRQEASLRLLQRGIEATPNGVVMADALRPDTPLVYANQAFYEMTGYRPEEVLGQNCRFLQGPETDPDAVEATRRALTERSDVDVTLLNYRKDGSPFWNRLSISPVFDEHDTCTHFIGIQQDITQQRDHEAQIAYQATHDLLTGLPNRSVLDEGLEQAFARARRQGALAVVMHFDLDGFKTINEGLGHHVGNRLLMAVAERLRQPLAEGQTLARLTGDEFGLLLPDLPDREAANALADRLIEALAAPFEIEGRALHISASIGIAGSDDTTRHAHELLQRADLAMGEAKQQGRNTWQWYQGNVQRISRRNVLLRHDLQVALQQGDQFELHYQPVVEAGSGRMRGLEALLRWHHPSRGMVPPGDFIPLAEQTGQIIPLGRWVLERACRDAAELLADGRRMLPVAVNISSLQFRRDGFLEGVQQALAESGLPPELLELEVTESVLLDGADQAITLIDRLKALGIRVALDDFGTGFSSLSYLRDLPIHKVKLDRAFIQDITTNRSNAAIVEGIITMSHHMDLVVVAEGIETREQQQDLVRRQCDLLQGYRFSRPVPLARLKALPDRLPEPADDR</sequence>
<comment type="caution">
    <text evidence="7">The sequence shown here is derived from an EMBL/GenBank/DDBJ whole genome shotgun (WGS) entry which is preliminary data.</text>
</comment>
<dbReference type="Proteomes" id="UP000553442">
    <property type="component" value="Unassembled WGS sequence"/>
</dbReference>
<feature type="domain" description="EAL" evidence="5">
    <location>
        <begin position="482"/>
        <end position="737"/>
    </location>
</feature>
<dbReference type="FunFam" id="3.20.20.450:FF:000001">
    <property type="entry name" value="Cyclic di-GMP phosphodiesterase yahA"/>
    <property type="match status" value="1"/>
</dbReference>
<evidence type="ECO:0000259" key="5">
    <source>
        <dbReference type="PROSITE" id="PS50883"/>
    </source>
</evidence>
<dbReference type="Pfam" id="PF13426">
    <property type="entry name" value="PAS_9"/>
    <property type="match status" value="1"/>
</dbReference>
<dbReference type="Gene3D" id="3.30.450.40">
    <property type="match status" value="1"/>
</dbReference>
<keyword evidence="8" id="KW-1185">Reference proteome</keyword>
<dbReference type="InterPro" id="IPR003018">
    <property type="entry name" value="GAF"/>
</dbReference>
<dbReference type="AlphaFoldDB" id="A0A7W5K6A3"/>
<dbReference type="InterPro" id="IPR043128">
    <property type="entry name" value="Rev_trsase/Diguanyl_cyclase"/>
</dbReference>
<dbReference type="InterPro" id="IPR000014">
    <property type="entry name" value="PAS"/>
</dbReference>